<dbReference type="AlphaFoldDB" id="A0A4C1U9R9"/>
<gene>
    <name evidence="1" type="ORF">EVAR_82317_1</name>
</gene>
<accession>A0A4C1U9R9</accession>
<protein>
    <submittedName>
        <fullName evidence="1">Uncharacterized protein</fullName>
    </submittedName>
</protein>
<reference evidence="1 2" key="1">
    <citation type="journal article" date="2019" name="Commun. Biol.">
        <title>The bagworm genome reveals a unique fibroin gene that provides high tensile strength.</title>
        <authorList>
            <person name="Kono N."/>
            <person name="Nakamura H."/>
            <person name="Ohtoshi R."/>
            <person name="Tomita M."/>
            <person name="Numata K."/>
            <person name="Arakawa K."/>
        </authorList>
    </citation>
    <scope>NUCLEOTIDE SEQUENCE [LARGE SCALE GENOMIC DNA]</scope>
</reference>
<evidence type="ECO:0000313" key="2">
    <source>
        <dbReference type="Proteomes" id="UP000299102"/>
    </source>
</evidence>
<comment type="caution">
    <text evidence="1">The sequence shown here is derived from an EMBL/GenBank/DDBJ whole genome shotgun (WGS) entry which is preliminary data.</text>
</comment>
<evidence type="ECO:0000313" key="1">
    <source>
        <dbReference type="EMBL" id="GBP23155.1"/>
    </source>
</evidence>
<sequence length="101" mass="11127">MQKELIFSKWPGLSAHEPGVGNAGCTQNHSGAVMASIVLFEHAPPFCLRFHQISHKLPALISGRALSSLEIRSRSTVNTCKVLKGFVTRLLRTKVVFVRNT</sequence>
<dbReference type="EMBL" id="BGZK01000148">
    <property type="protein sequence ID" value="GBP23155.1"/>
    <property type="molecule type" value="Genomic_DNA"/>
</dbReference>
<proteinExistence type="predicted"/>
<keyword evidence="2" id="KW-1185">Reference proteome</keyword>
<organism evidence="1 2">
    <name type="scientific">Eumeta variegata</name>
    <name type="common">Bagworm moth</name>
    <name type="synonym">Eumeta japonica</name>
    <dbReference type="NCBI Taxonomy" id="151549"/>
    <lineage>
        <taxon>Eukaryota</taxon>
        <taxon>Metazoa</taxon>
        <taxon>Ecdysozoa</taxon>
        <taxon>Arthropoda</taxon>
        <taxon>Hexapoda</taxon>
        <taxon>Insecta</taxon>
        <taxon>Pterygota</taxon>
        <taxon>Neoptera</taxon>
        <taxon>Endopterygota</taxon>
        <taxon>Lepidoptera</taxon>
        <taxon>Glossata</taxon>
        <taxon>Ditrysia</taxon>
        <taxon>Tineoidea</taxon>
        <taxon>Psychidae</taxon>
        <taxon>Oiketicinae</taxon>
        <taxon>Eumeta</taxon>
    </lineage>
</organism>
<dbReference type="Proteomes" id="UP000299102">
    <property type="component" value="Unassembled WGS sequence"/>
</dbReference>
<name>A0A4C1U9R9_EUMVA</name>